<sequence length="886" mass="100055">MDTSWARMDALFHDALSLPPSQRKAFVKKHCADAPELYEEVMGLLEHAELNTDLNEIVSVVAEDLLRNDQRLQGKQLGPYKLTRFIDRGGMGVVYQAERADDQYQKRVAIKLMRKAFSTGFSSQRFKQERQNLANLEHANIARLIDGGSTEEGLPYLVMEYIDGKPLHQYCEHKGLSLSQRLRLFRKICVAVNYAHQQLIVHCDLKMSNILVDSEGEPKLLDFGISRLLSEVEEQQATGANPQDQQMYTLRYSSPEQIEGGPITTATDVYALGVILFELMTGSQPYAADENDVAAYRQAILTLAPSIPSASVMENGRINGKSSYRHRRFIRKELDSIVLKALQKSPEQRYPSVAALIQDIDDFVGIRPVSAYSASAWYVFSKFLRRNSISATLSVILLLSLTGFMQTILSKNQQVMAQRDRAEAVLGFIREMFEEISPERAQGQEITVKQILDQASESIADQESPDTKSNPLVESIIHKTVGRIYLSLGDIASAQTHLDRALKLMEGHQLNDNKEYLSLLQEVSRMMAMQFRHDSRHEINLRALGLSRKLHGENSAITLGMRSNIASGLQMKGEFAKAAQMFESILADRREILGEMHPDTQASVNQLGITYHWMGEYAKAEKYYRLCIEGMTEVRGEHHPDTIRCISHLGSVLESSGQYQQAAPVINRHIDLASQILGPYHPETLRSMHNLADTYRGLARFDESETLFRQTLDLRIQKLGEEHIETLQTKMKLARLLRQLGRYQEAMPLVGEAMESKQRQLGFGHPDTLRVAQQQAELLEAMAQSDQAGQLYLRILSATEEKLSDSHPDLLPTLSGLARVHLHRSESQQADSYLQRAVALTEIHQNLNTAPLAATLREFIDYYQKQDSSDSAQPYRQALQSLLIED</sequence>
<evidence type="ECO:0000256" key="3">
    <source>
        <dbReference type="ARBA" id="ARBA00022777"/>
    </source>
</evidence>
<dbReference type="CDD" id="cd14014">
    <property type="entry name" value="STKc_PknB_like"/>
    <property type="match status" value="1"/>
</dbReference>
<name>A0ABQ1RNM4_9ALTE</name>
<dbReference type="InterPro" id="IPR008271">
    <property type="entry name" value="Ser/Thr_kinase_AS"/>
</dbReference>
<dbReference type="Proteomes" id="UP000614272">
    <property type="component" value="Unassembled WGS sequence"/>
</dbReference>
<dbReference type="SUPFAM" id="SSF56112">
    <property type="entry name" value="Protein kinase-like (PK-like)"/>
    <property type="match status" value="1"/>
</dbReference>
<dbReference type="SMART" id="SM00220">
    <property type="entry name" value="S_TKc"/>
    <property type="match status" value="1"/>
</dbReference>
<dbReference type="RefSeq" id="WP_099036095.1">
    <property type="nucleotide sequence ID" value="NZ_BMGJ01000018.1"/>
</dbReference>
<dbReference type="PROSITE" id="PS50011">
    <property type="entry name" value="PROTEIN_KINASE_DOM"/>
    <property type="match status" value="1"/>
</dbReference>
<dbReference type="InterPro" id="IPR011009">
    <property type="entry name" value="Kinase-like_dom_sf"/>
</dbReference>
<keyword evidence="4" id="KW-0067">ATP-binding</keyword>
<dbReference type="Gene3D" id="3.30.200.20">
    <property type="entry name" value="Phosphorylase Kinase, domain 1"/>
    <property type="match status" value="1"/>
</dbReference>
<evidence type="ECO:0000313" key="8">
    <source>
        <dbReference type="Proteomes" id="UP000614272"/>
    </source>
</evidence>
<evidence type="ECO:0000256" key="2">
    <source>
        <dbReference type="ARBA" id="ARBA00022741"/>
    </source>
</evidence>
<protein>
    <recommendedName>
        <fullName evidence="6">Protein kinase domain-containing protein</fullName>
    </recommendedName>
</protein>
<gene>
    <name evidence="7" type="ORF">GCM10011357_34100</name>
</gene>
<reference evidence="8" key="1">
    <citation type="journal article" date="2019" name="Int. J. Syst. Evol. Microbiol.">
        <title>The Global Catalogue of Microorganisms (GCM) 10K type strain sequencing project: providing services to taxonomists for standard genome sequencing and annotation.</title>
        <authorList>
            <consortium name="The Broad Institute Genomics Platform"/>
            <consortium name="The Broad Institute Genome Sequencing Center for Infectious Disease"/>
            <person name="Wu L."/>
            <person name="Ma J."/>
        </authorList>
    </citation>
    <scope>NUCLEOTIDE SEQUENCE [LARGE SCALE GENOMIC DNA]</scope>
    <source>
        <strain evidence="8">CGMCC 1.12923</strain>
    </source>
</reference>
<feature type="domain" description="Protein kinase" evidence="6">
    <location>
        <begin position="80"/>
        <end position="364"/>
    </location>
</feature>
<evidence type="ECO:0000259" key="6">
    <source>
        <dbReference type="PROSITE" id="PS50011"/>
    </source>
</evidence>
<dbReference type="InterPro" id="IPR000719">
    <property type="entry name" value="Prot_kinase_dom"/>
</dbReference>
<dbReference type="InterPro" id="IPR019734">
    <property type="entry name" value="TPR_rpt"/>
</dbReference>
<feature type="repeat" description="TPR" evidence="5">
    <location>
        <begin position="475"/>
        <end position="508"/>
    </location>
</feature>
<evidence type="ECO:0000256" key="5">
    <source>
        <dbReference type="PROSITE-ProRule" id="PRU00339"/>
    </source>
</evidence>
<evidence type="ECO:0000256" key="1">
    <source>
        <dbReference type="ARBA" id="ARBA00022679"/>
    </source>
</evidence>
<dbReference type="SMART" id="SM00028">
    <property type="entry name" value="TPR"/>
    <property type="match status" value="6"/>
</dbReference>
<comment type="caution">
    <text evidence="7">The sequence shown here is derived from an EMBL/GenBank/DDBJ whole genome shotgun (WGS) entry which is preliminary data.</text>
</comment>
<keyword evidence="3" id="KW-0418">Kinase</keyword>
<dbReference type="Pfam" id="PF00069">
    <property type="entry name" value="Pkinase"/>
    <property type="match status" value="1"/>
</dbReference>
<dbReference type="InterPro" id="IPR011990">
    <property type="entry name" value="TPR-like_helical_dom_sf"/>
</dbReference>
<dbReference type="PANTHER" id="PTHR43289">
    <property type="entry name" value="MITOGEN-ACTIVATED PROTEIN KINASE KINASE KINASE 20-RELATED"/>
    <property type="match status" value="1"/>
</dbReference>
<dbReference type="PROSITE" id="PS50005">
    <property type="entry name" value="TPR"/>
    <property type="match status" value="1"/>
</dbReference>
<accession>A0ABQ1RNM4</accession>
<proteinExistence type="predicted"/>
<keyword evidence="8" id="KW-1185">Reference proteome</keyword>
<keyword evidence="5" id="KW-0802">TPR repeat</keyword>
<dbReference type="PROSITE" id="PS00108">
    <property type="entry name" value="PROTEIN_KINASE_ST"/>
    <property type="match status" value="1"/>
</dbReference>
<dbReference type="Gene3D" id="1.10.510.10">
    <property type="entry name" value="Transferase(Phosphotransferase) domain 1"/>
    <property type="match status" value="1"/>
</dbReference>
<dbReference type="Gene3D" id="1.25.40.10">
    <property type="entry name" value="Tetratricopeptide repeat domain"/>
    <property type="match status" value="2"/>
</dbReference>
<organism evidence="7 8">
    <name type="scientific">Lacimicrobium alkaliphilum</name>
    <dbReference type="NCBI Taxonomy" id="1526571"/>
    <lineage>
        <taxon>Bacteria</taxon>
        <taxon>Pseudomonadati</taxon>
        <taxon>Pseudomonadota</taxon>
        <taxon>Gammaproteobacteria</taxon>
        <taxon>Alteromonadales</taxon>
        <taxon>Alteromonadaceae</taxon>
        <taxon>Lacimicrobium</taxon>
    </lineage>
</organism>
<evidence type="ECO:0000313" key="7">
    <source>
        <dbReference type="EMBL" id="GGD76267.1"/>
    </source>
</evidence>
<dbReference type="EMBL" id="BMGJ01000018">
    <property type="protein sequence ID" value="GGD76267.1"/>
    <property type="molecule type" value="Genomic_DNA"/>
</dbReference>
<dbReference type="SUPFAM" id="SSF48452">
    <property type="entry name" value="TPR-like"/>
    <property type="match status" value="3"/>
</dbReference>
<evidence type="ECO:0000256" key="4">
    <source>
        <dbReference type="ARBA" id="ARBA00022840"/>
    </source>
</evidence>
<dbReference type="PANTHER" id="PTHR43289:SF34">
    <property type="entry name" value="SERINE_THREONINE-PROTEIN KINASE YBDM-RELATED"/>
    <property type="match status" value="1"/>
</dbReference>
<dbReference type="Pfam" id="PF13374">
    <property type="entry name" value="TPR_10"/>
    <property type="match status" value="3"/>
</dbReference>
<keyword evidence="1" id="KW-0808">Transferase</keyword>
<dbReference type="Pfam" id="PF13424">
    <property type="entry name" value="TPR_12"/>
    <property type="match status" value="2"/>
</dbReference>
<keyword evidence="2" id="KW-0547">Nucleotide-binding</keyword>